<protein>
    <recommendedName>
        <fullName evidence="4">Flavin reductase like domain-containing protein</fullName>
    </recommendedName>
</protein>
<dbReference type="Gene3D" id="2.30.110.10">
    <property type="entry name" value="Electron Transport, Fmn-binding Protein, Chain A"/>
    <property type="match status" value="1"/>
</dbReference>
<gene>
    <name evidence="5" type="ORF">LCGC14_2562220</name>
</gene>
<dbReference type="EMBL" id="LAZR01042322">
    <property type="protein sequence ID" value="KKL09802.1"/>
    <property type="molecule type" value="Genomic_DNA"/>
</dbReference>
<proteinExistence type="inferred from homology"/>
<dbReference type="Pfam" id="PF01613">
    <property type="entry name" value="Flavin_Reduct"/>
    <property type="match status" value="1"/>
</dbReference>
<evidence type="ECO:0000256" key="3">
    <source>
        <dbReference type="ARBA" id="ARBA00038054"/>
    </source>
</evidence>
<comment type="cofactor">
    <cofactor evidence="1">
        <name>FMN</name>
        <dbReference type="ChEBI" id="CHEBI:58210"/>
    </cofactor>
</comment>
<dbReference type="SMART" id="SM00903">
    <property type="entry name" value="Flavin_Reduct"/>
    <property type="match status" value="1"/>
</dbReference>
<dbReference type="InterPro" id="IPR012349">
    <property type="entry name" value="Split_barrel_FMN-bd"/>
</dbReference>
<dbReference type="SUPFAM" id="SSF50475">
    <property type="entry name" value="FMN-binding split barrel"/>
    <property type="match status" value="1"/>
</dbReference>
<dbReference type="GO" id="GO:0010181">
    <property type="term" value="F:FMN binding"/>
    <property type="evidence" value="ECO:0007669"/>
    <property type="project" value="InterPro"/>
</dbReference>
<comment type="similarity">
    <text evidence="3">Belongs to the flavoredoxin family.</text>
</comment>
<reference evidence="5" key="1">
    <citation type="journal article" date="2015" name="Nature">
        <title>Complex archaea that bridge the gap between prokaryotes and eukaryotes.</title>
        <authorList>
            <person name="Spang A."/>
            <person name="Saw J.H."/>
            <person name="Jorgensen S.L."/>
            <person name="Zaremba-Niedzwiedzka K."/>
            <person name="Martijn J."/>
            <person name="Lind A.E."/>
            <person name="van Eijk R."/>
            <person name="Schleper C."/>
            <person name="Guy L."/>
            <person name="Ettema T.J."/>
        </authorList>
    </citation>
    <scope>NUCLEOTIDE SEQUENCE</scope>
</reference>
<dbReference type="PANTHER" id="PTHR43567">
    <property type="entry name" value="FLAVOREDOXIN-RELATED-RELATED"/>
    <property type="match status" value="1"/>
</dbReference>
<accession>A0A0F9B7P1</accession>
<evidence type="ECO:0000256" key="2">
    <source>
        <dbReference type="ARBA" id="ARBA00022630"/>
    </source>
</evidence>
<organism evidence="5">
    <name type="scientific">marine sediment metagenome</name>
    <dbReference type="NCBI Taxonomy" id="412755"/>
    <lineage>
        <taxon>unclassified sequences</taxon>
        <taxon>metagenomes</taxon>
        <taxon>ecological metagenomes</taxon>
    </lineage>
</organism>
<dbReference type="PANTHER" id="PTHR43567:SF1">
    <property type="entry name" value="FLAVOREDOXIN"/>
    <property type="match status" value="1"/>
</dbReference>
<dbReference type="InterPro" id="IPR002563">
    <property type="entry name" value="Flavin_Rdtase-like_dom"/>
</dbReference>
<feature type="domain" description="Flavin reductase like" evidence="4">
    <location>
        <begin position="10"/>
        <end position="168"/>
    </location>
</feature>
<dbReference type="AlphaFoldDB" id="A0A0F9B7P1"/>
<comment type="caution">
    <text evidence="5">The sequence shown here is derived from an EMBL/GenBank/DDBJ whole genome shotgun (WGS) entry which is preliminary data.</text>
</comment>
<name>A0A0F9B7P1_9ZZZZ</name>
<keyword evidence="2" id="KW-0285">Flavoprotein</keyword>
<evidence type="ECO:0000259" key="4">
    <source>
        <dbReference type="SMART" id="SM00903"/>
    </source>
</evidence>
<evidence type="ECO:0000256" key="1">
    <source>
        <dbReference type="ARBA" id="ARBA00001917"/>
    </source>
</evidence>
<sequence length="194" mass="21720">MTKNKIRPGVYLYPMPVSIIGTNVNGKPTFMALAWVNVVEYKPPLFAIASYETHNTNIGIKENGTFSVNIPSEGMVEVTDYVGLGSGKTVDKSEVFEVFYGELETAPMIMHAPINLECKVVKTINTTEFTSAEKGHEIFIGEVINAYADDYYLTNGRPDITKLKPFVYSIDNKYWKIGEYLGKAFSIGKDYMNK</sequence>
<dbReference type="InterPro" id="IPR052174">
    <property type="entry name" value="Flavoredoxin"/>
</dbReference>
<evidence type="ECO:0000313" key="5">
    <source>
        <dbReference type="EMBL" id="KKL09802.1"/>
    </source>
</evidence>